<dbReference type="InterPro" id="IPR014044">
    <property type="entry name" value="CAP_dom"/>
</dbReference>
<dbReference type="SMART" id="SM00198">
    <property type="entry name" value="SCP"/>
    <property type="match status" value="2"/>
</dbReference>
<accession>A0A2G9UU99</accession>
<dbReference type="InterPro" id="IPR002413">
    <property type="entry name" value="V5_allergen-like"/>
</dbReference>
<evidence type="ECO:0000313" key="2">
    <source>
        <dbReference type="EMBL" id="PIO73811.1"/>
    </source>
</evidence>
<organism evidence="2 3">
    <name type="scientific">Teladorsagia circumcincta</name>
    <name type="common">Brown stomach worm</name>
    <name type="synonym">Ostertagia circumcincta</name>
    <dbReference type="NCBI Taxonomy" id="45464"/>
    <lineage>
        <taxon>Eukaryota</taxon>
        <taxon>Metazoa</taxon>
        <taxon>Ecdysozoa</taxon>
        <taxon>Nematoda</taxon>
        <taxon>Chromadorea</taxon>
        <taxon>Rhabditida</taxon>
        <taxon>Rhabditina</taxon>
        <taxon>Rhabditomorpha</taxon>
        <taxon>Strongyloidea</taxon>
        <taxon>Trichostrongylidae</taxon>
        <taxon>Teladorsagia</taxon>
    </lineage>
</organism>
<dbReference type="GO" id="GO:0005576">
    <property type="term" value="C:extracellular region"/>
    <property type="evidence" value="ECO:0007669"/>
    <property type="project" value="InterPro"/>
</dbReference>
<dbReference type="OrthoDB" id="5874910at2759"/>
<dbReference type="PRINTS" id="PR00838">
    <property type="entry name" value="V5ALLERGEN"/>
</dbReference>
<evidence type="ECO:0000313" key="3">
    <source>
        <dbReference type="Proteomes" id="UP000230423"/>
    </source>
</evidence>
<dbReference type="InterPro" id="IPR035940">
    <property type="entry name" value="CAP_sf"/>
</dbReference>
<name>A0A2G9UU99_TELCI</name>
<dbReference type="PROSITE" id="PS01009">
    <property type="entry name" value="CRISP_1"/>
    <property type="match status" value="1"/>
</dbReference>
<dbReference type="EMBL" id="KZ345383">
    <property type="protein sequence ID" value="PIO73811.1"/>
    <property type="molecule type" value="Genomic_DNA"/>
</dbReference>
<reference evidence="2 3" key="1">
    <citation type="submission" date="2015-09" db="EMBL/GenBank/DDBJ databases">
        <title>Draft genome of the parasitic nematode Teladorsagia circumcincta isolate WARC Sus (inbred).</title>
        <authorList>
            <person name="Mitreva M."/>
        </authorList>
    </citation>
    <scope>NUCLEOTIDE SEQUENCE [LARGE SCALE GENOMIC DNA]</scope>
    <source>
        <strain evidence="2 3">S</strain>
    </source>
</reference>
<dbReference type="Proteomes" id="UP000230423">
    <property type="component" value="Unassembled WGS sequence"/>
</dbReference>
<dbReference type="CDD" id="cd05380">
    <property type="entry name" value="CAP_euk"/>
    <property type="match status" value="2"/>
</dbReference>
<protein>
    <submittedName>
        <fullName evidence="2">SCP-like protein</fullName>
    </submittedName>
</protein>
<feature type="domain" description="SCP" evidence="1">
    <location>
        <begin position="229"/>
        <end position="389"/>
    </location>
</feature>
<dbReference type="Pfam" id="PF00188">
    <property type="entry name" value="CAP"/>
    <property type="match status" value="2"/>
</dbReference>
<dbReference type="PANTHER" id="PTHR10334">
    <property type="entry name" value="CYSTEINE-RICH SECRETORY PROTEIN-RELATED"/>
    <property type="match status" value="1"/>
</dbReference>
<keyword evidence="3" id="KW-1185">Reference proteome</keyword>
<evidence type="ECO:0000259" key="1">
    <source>
        <dbReference type="SMART" id="SM00198"/>
    </source>
</evidence>
<sequence>MCPGENGMTDELRNIFLNVHNQKRSFLALGKAKNGGAYGGYAPKAKKMLKMIYDCDIEENTMQFVKKCVARHSPGKDRPGLGQNLWELPVHKWDWKNASAWAVDDWFAELEQHGFYFENNNTILTMENFAGVGHWTQVVWQNSYKLGCGIWACPDMTLVACEYGPVVDEGLCVHPPKVSITPEQLQKQLEEANAEFAKEKQEGLNVGPPPTEAPKFDAHCSLDNGMTDEVRQKFLDKHNEYRSLVAKGEAKNGLGGFTPKAARMPKLSYDCDAEVNAMSWIKNCKYEAAPWDDLYGANGLYGENIWMSPDNKMDKISAADASISSWFSALEKFSAGQDNTFTRADYFSGAGNYTQIVWQSTLKLGCGAVSCDSMTLVACHYTWAGNFVGGKIYETGEPCKTNADCMCTGCTCLVDEALCAEPS</sequence>
<dbReference type="InterPro" id="IPR018244">
    <property type="entry name" value="Allrgn_V5/Tpx1_CS"/>
</dbReference>
<dbReference type="Gene3D" id="3.40.33.10">
    <property type="entry name" value="CAP"/>
    <property type="match status" value="2"/>
</dbReference>
<dbReference type="InterPro" id="IPR001283">
    <property type="entry name" value="CRISP-related"/>
</dbReference>
<gene>
    <name evidence="2" type="ORF">TELCIR_04196</name>
</gene>
<dbReference type="AlphaFoldDB" id="A0A2G9UU99"/>
<dbReference type="SUPFAM" id="SSF55797">
    <property type="entry name" value="PR-1-like"/>
    <property type="match status" value="2"/>
</dbReference>
<dbReference type="PRINTS" id="PR00837">
    <property type="entry name" value="V5TPXLIKE"/>
</dbReference>
<proteinExistence type="predicted"/>
<feature type="domain" description="SCP" evidence="1">
    <location>
        <begin position="11"/>
        <end position="168"/>
    </location>
</feature>